<sequence length="107" mass="12606">MGVNTGRLEVENKGWNRYRQYKEENELCLAKILYLGVTDFKNCVAPHYFRCCDYSLLKNSFIKEYKQKHNAITFGKELGSYTFWFIFRAHNSQNLVHFGIAVLELAL</sequence>
<dbReference type="AlphaFoldDB" id="A0AAN8XCX2"/>
<gene>
    <name evidence="1" type="ORF">SK128_017370</name>
</gene>
<dbReference type="EMBL" id="JAXCGZ010004402">
    <property type="protein sequence ID" value="KAK7081841.1"/>
    <property type="molecule type" value="Genomic_DNA"/>
</dbReference>
<evidence type="ECO:0000313" key="2">
    <source>
        <dbReference type="Proteomes" id="UP001381693"/>
    </source>
</evidence>
<name>A0AAN8XCX2_HALRR</name>
<protein>
    <submittedName>
        <fullName evidence="1">Uncharacterized protein</fullName>
    </submittedName>
</protein>
<evidence type="ECO:0000313" key="1">
    <source>
        <dbReference type="EMBL" id="KAK7081841.1"/>
    </source>
</evidence>
<dbReference type="Proteomes" id="UP001381693">
    <property type="component" value="Unassembled WGS sequence"/>
</dbReference>
<organism evidence="1 2">
    <name type="scientific">Halocaridina rubra</name>
    <name type="common">Hawaiian red shrimp</name>
    <dbReference type="NCBI Taxonomy" id="373956"/>
    <lineage>
        <taxon>Eukaryota</taxon>
        <taxon>Metazoa</taxon>
        <taxon>Ecdysozoa</taxon>
        <taxon>Arthropoda</taxon>
        <taxon>Crustacea</taxon>
        <taxon>Multicrustacea</taxon>
        <taxon>Malacostraca</taxon>
        <taxon>Eumalacostraca</taxon>
        <taxon>Eucarida</taxon>
        <taxon>Decapoda</taxon>
        <taxon>Pleocyemata</taxon>
        <taxon>Caridea</taxon>
        <taxon>Atyoidea</taxon>
        <taxon>Atyidae</taxon>
        <taxon>Halocaridina</taxon>
    </lineage>
</organism>
<comment type="caution">
    <text evidence="1">The sequence shown here is derived from an EMBL/GenBank/DDBJ whole genome shotgun (WGS) entry which is preliminary data.</text>
</comment>
<accession>A0AAN8XCX2</accession>
<keyword evidence="2" id="KW-1185">Reference proteome</keyword>
<reference evidence="1 2" key="1">
    <citation type="submission" date="2023-11" db="EMBL/GenBank/DDBJ databases">
        <title>Halocaridina rubra genome assembly.</title>
        <authorList>
            <person name="Smith C."/>
        </authorList>
    </citation>
    <scope>NUCLEOTIDE SEQUENCE [LARGE SCALE GENOMIC DNA]</scope>
    <source>
        <strain evidence="1">EP-1</strain>
        <tissue evidence="1">Whole</tissue>
    </source>
</reference>
<proteinExistence type="predicted"/>